<dbReference type="AlphaFoldDB" id="I9T666"/>
<dbReference type="PATRIC" id="fig|997887.3.peg.2167"/>
<dbReference type="OrthoDB" id="665720at2"/>
<evidence type="ECO:0000313" key="3">
    <source>
        <dbReference type="Proteomes" id="UP000005150"/>
    </source>
</evidence>
<dbReference type="GeneID" id="93114705"/>
<organism evidence="2 3">
    <name type="scientific">Bacteroides salyersiae CL02T12C01</name>
    <dbReference type="NCBI Taxonomy" id="997887"/>
    <lineage>
        <taxon>Bacteria</taxon>
        <taxon>Pseudomonadati</taxon>
        <taxon>Bacteroidota</taxon>
        <taxon>Bacteroidia</taxon>
        <taxon>Bacteroidales</taxon>
        <taxon>Bacteroidaceae</taxon>
        <taxon>Bacteroides</taxon>
    </lineage>
</organism>
<dbReference type="Pfam" id="PF19783">
    <property type="entry name" value="DUF6268"/>
    <property type="match status" value="1"/>
</dbReference>
<evidence type="ECO:0000259" key="1">
    <source>
        <dbReference type="Pfam" id="PF19783"/>
    </source>
</evidence>
<dbReference type="RefSeq" id="WP_007480002.1">
    <property type="nucleotide sequence ID" value="NZ_JH724307.1"/>
</dbReference>
<dbReference type="Proteomes" id="UP000005150">
    <property type="component" value="Unassembled WGS sequence"/>
</dbReference>
<comment type="caution">
    <text evidence="2">The sequence shown here is derived from an EMBL/GenBank/DDBJ whole genome shotgun (WGS) entry which is preliminary data.</text>
</comment>
<sequence>MVSFNLSKRKLLLSVSKLQLILLLCTVIPHNLSAQGFIETGYTPQRNLLDKDDKKHGSGDLFQISGRYTLPLSVKRNEKGQVVAWSATINCVYSVLNNKDEALDINPKNILNCSFNISHRRPISDKWYLIASLGAGVYSSPNHVSFKSILANGAVIFAYKIRDNLDIGIGAGLTNSYGAPIIMPMTFLKWKTTGKYEIDVEVANRLKVSVTRILTDRFKLSLVPYDMDGISSVIKKDGESKIYGSTRLRSYLRPEFKIKEKSFIYLGIGADIYHSVKIADRSWKGFANSFKGNNEKWNFDRAFHVMAGFRYGF</sequence>
<gene>
    <name evidence="2" type="ORF">HMPREF1071_02071</name>
</gene>
<dbReference type="HOGENOM" id="CLU_062424_0_0_10"/>
<keyword evidence="3" id="KW-1185">Reference proteome</keyword>
<proteinExistence type="predicted"/>
<name>I9T666_9BACE</name>
<evidence type="ECO:0000313" key="2">
    <source>
        <dbReference type="EMBL" id="EIY64426.1"/>
    </source>
</evidence>
<dbReference type="EMBL" id="AGXV01000025">
    <property type="protein sequence ID" value="EIY64426.1"/>
    <property type="molecule type" value="Genomic_DNA"/>
</dbReference>
<reference evidence="2 3" key="1">
    <citation type="submission" date="2012-02" db="EMBL/GenBank/DDBJ databases">
        <title>The Genome Sequence of Bacteroides salyersiae CL02T12C01.</title>
        <authorList>
            <consortium name="The Broad Institute Genome Sequencing Platform"/>
            <person name="Earl A."/>
            <person name="Ward D."/>
            <person name="Feldgarden M."/>
            <person name="Gevers D."/>
            <person name="Zitomersky N.L."/>
            <person name="Coyne M.J."/>
            <person name="Comstock L.E."/>
            <person name="Young S.K."/>
            <person name="Zeng Q."/>
            <person name="Gargeya S."/>
            <person name="Fitzgerald M."/>
            <person name="Haas B."/>
            <person name="Abouelleil A."/>
            <person name="Alvarado L."/>
            <person name="Arachchi H.M."/>
            <person name="Berlin A."/>
            <person name="Chapman S.B."/>
            <person name="Gearin G."/>
            <person name="Goldberg J."/>
            <person name="Griggs A."/>
            <person name="Gujja S."/>
            <person name="Hansen M."/>
            <person name="Heiman D."/>
            <person name="Howarth C."/>
            <person name="Larimer J."/>
            <person name="Lui A."/>
            <person name="MacDonald P.J.P."/>
            <person name="McCowen C."/>
            <person name="Montmayeur A."/>
            <person name="Murphy C."/>
            <person name="Neiman D."/>
            <person name="Pearson M."/>
            <person name="Priest M."/>
            <person name="Roberts A."/>
            <person name="Saif S."/>
            <person name="Shea T."/>
            <person name="Sisk P."/>
            <person name="Stolte C."/>
            <person name="Sykes S."/>
            <person name="Wortman J."/>
            <person name="Nusbaum C."/>
            <person name="Birren B."/>
        </authorList>
    </citation>
    <scope>NUCLEOTIDE SEQUENCE [LARGE SCALE GENOMIC DNA]</scope>
    <source>
        <strain evidence="2 3">CL02T12C01</strain>
    </source>
</reference>
<accession>I9T666</accession>
<protein>
    <recommendedName>
        <fullName evidence="1">DUF6268 domain-containing protein</fullName>
    </recommendedName>
</protein>
<feature type="domain" description="DUF6268" evidence="1">
    <location>
        <begin position="31"/>
        <end position="312"/>
    </location>
</feature>
<dbReference type="InterPro" id="IPR046235">
    <property type="entry name" value="DUF6268"/>
</dbReference>